<name>A0A318PUV7_9PROT</name>
<proteinExistence type="predicted"/>
<accession>A0A318PUV7</accession>
<dbReference type="EMBL" id="NKUF01000019">
    <property type="protein sequence ID" value="PYD62958.1"/>
    <property type="molecule type" value="Genomic_DNA"/>
</dbReference>
<gene>
    <name evidence="2" type="ORF">CFR72_09700</name>
</gene>
<dbReference type="OrthoDB" id="7165680at2"/>
<dbReference type="RefSeq" id="WP_110913770.1">
    <property type="nucleotide sequence ID" value="NZ_NKUF01000019.1"/>
</dbReference>
<reference evidence="2 3" key="1">
    <citation type="submission" date="2017-07" db="EMBL/GenBank/DDBJ databases">
        <title>A draft genome sequence of Gluconacetobacter entanii LTH 4560.</title>
        <authorList>
            <person name="Skraban J."/>
            <person name="Cleenwerck I."/>
            <person name="Vandamme P."/>
            <person name="Trcek J."/>
        </authorList>
    </citation>
    <scope>NUCLEOTIDE SEQUENCE [LARGE SCALE GENOMIC DNA]</scope>
    <source>
        <strain evidence="2 3">LTH 4560</strain>
    </source>
</reference>
<evidence type="ECO:0000313" key="3">
    <source>
        <dbReference type="Proteomes" id="UP000248301"/>
    </source>
</evidence>
<sequence>MIRIITLLCAIMTAGSGLFLYTKKQQTSALDQKIAQIVMQTERTRDQTAMLRAEWTMLNQPDRLHKLAERYDPTLRPVAPTQFVQVASLSAHLPAPGSTAPIAPPNPRANMGVALAADHMPIATADPVARPHAPMVMPAATLEQASVPHPVAQSAPLPPVVTHHAPPAHVEAAAVHPEHPEHDGIRATPEHAAPRPVEHAAPMMAQNEAPAAHPPVHVAHAATTPAPAHDVMLASTRVAPYHYHPAHEVSEAAWHPAEALPSVRGGGSSLANSRTSALPPPVPVSN</sequence>
<protein>
    <submittedName>
        <fullName evidence="2">ABC transporter permease</fullName>
    </submittedName>
</protein>
<evidence type="ECO:0000313" key="2">
    <source>
        <dbReference type="EMBL" id="PYD62958.1"/>
    </source>
</evidence>
<dbReference type="AlphaFoldDB" id="A0A318PUV7"/>
<evidence type="ECO:0000256" key="1">
    <source>
        <dbReference type="SAM" id="MobiDB-lite"/>
    </source>
</evidence>
<comment type="caution">
    <text evidence="2">The sequence shown here is derived from an EMBL/GenBank/DDBJ whole genome shotgun (WGS) entry which is preliminary data.</text>
</comment>
<dbReference type="Proteomes" id="UP000248301">
    <property type="component" value="Unassembled WGS sequence"/>
</dbReference>
<feature type="region of interest" description="Disordered" evidence="1">
    <location>
        <begin position="260"/>
        <end position="286"/>
    </location>
</feature>
<organism evidence="2 3">
    <name type="scientific">Gluconacetobacter entanii</name>
    <dbReference type="NCBI Taxonomy" id="108528"/>
    <lineage>
        <taxon>Bacteria</taxon>
        <taxon>Pseudomonadati</taxon>
        <taxon>Pseudomonadota</taxon>
        <taxon>Alphaproteobacteria</taxon>
        <taxon>Acetobacterales</taxon>
        <taxon>Acetobacteraceae</taxon>
        <taxon>Gluconacetobacter</taxon>
    </lineage>
</organism>